<evidence type="ECO:0000313" key="2">
    <source>
        <dbReference type="EMBL" id="GGB40285.1"/>
    </source>
</evidence>
<accession>A0A916TD12</accession>
<gene>
    <name evidence="2" type="ORF">GCM10011316_10450</name>
</gene>
<dbReference type="InterPro" id="IPR016181">
    <property type="entry name" value="Acyl_CoA_acyltransferase"/>
</dbReference>
<evidence type="ECO:0000259" key="1">
    <source>
        <dbReference type="PROSITE" id="PS51186"/>
    </source>
</evidence>
<protein>
    <submittedName>
        <fullName evidence="2">N-acetyltransferase</fullName>
    </submittedName>
</protein>
<comment type="caution">
    <text evidence="2">The sequence shown here is derived from an EMBL/GenBank/DDBJ whole genome shotgun (WGS) entry which is preliminary data.</text>
</comment>
<reference evidence="2" key="1">
    <citation type="journal article" date="2014" name="Int. J. Syst. Evol. Microbiol.">
        <title>Complete genome sequence of Corynebacterium casei LMG S-19264T (=DSM 44701T), isolated from a smear-ripened cheese.</title>
        <authorList>
            <consortium name="US DOE Joint Genome Institute (JGI-PGF)"/>
            <person name="Walter F."/>
            <person name="Albersmeier A."/>
            <person name="Kalinowski J."/>
            <person name="Ruckert C."/>
        </authorList>
    </citation>
    <scope>NUCLEOTIDE SEQUENCE</scope>
    <source>
        <strain evidence="2">CGMCC 1.12426</strain>
    </source>
</reference>
<dbReference type="EMBL" id="BMFA01000002">
    <property type="protein sequence ID" value="GGB40285.1"/>
    <property type="molecule type" value="Genomic_DNA"/>
</dbReference>
<dbReference type="GO" id="GO:0016747">
    <property type="term" value="F:acyltransferase activity, transferring groups other than amino-acyl groups"/>
    <property type="evidence" value="ECO:0007669"/>
    <property type="project" value="InterPro"/>
</dbReference>
<proteinExistence type="predicted"/>
<organism evidence="2 3">
    <name type="scientific">Roseibium aquae</name>
    <dbReference type="NCBI Taxonomy" id="1323746"/>
    <lineage>
        <taxon>Bacteria</taxon>
        <taxon>Pseudomonadati</taxon>
        <taxon>Pseudomonadota</taxon>
        <taxon>Alphaproteobacteria</taxon>
        <taxon>Hyphomicrobiales</taxon>
        <taxon>Stappiaceae</taxon>
        <taxon>Roseibium</taxon>
    </lineage>
</organism>
<dbReference type="PROSITE" id="PS51186">
    <property type="entry name" value="GNAT"/>
    <property type="match status" value="1"/>
</dbReference>
<dbReference type="InterPro" id="IPR051531">
    <property type="entry name" value="N-acetyltransferase"/>
</dbReference>
<dbReference type="PANTHER" id="PTHR43792:SF1">
    <property type="entry name" value="N-ACETYLTRANSFERASE DOMAIN-CONTAINING PROTEIN"/>
    <property type="match status" value="1"/>
</dbReference>
<reference evidence="2" key="2">
    <citation type="submission" date="2020-09" db="EMBL/GenBank/DDBJ databases">
        <authorList>
            <person name="Sun Q."/>
            <person name="Zhou Y."/>
        </authorList>
    </citation>
    <scope>NUCLEOTIDE SEQUENCE</scope>
    <source>
        <strain evidence="2">CGMCC 1.12426</strain>
    </source>
</reference>
<dbReference type="PANTHER" id="PTHR43792">
    <property type="entry name" value="GNAT FAMILY, PUTATIVE (AFU_ORTHOLOGUE AFUA_3G00765)-RELATED-RELATED"/>
    <property type="match status" value="1"/>
</dbReference>
<dbReference type="Gene3D" id="3.40.630.30">
    <property type="match status" value="1"/>
</dbReference>
<dbReference type="AlphaFoldDB" id="A0A916TD12"/>
<keyword evidence="3" id="KW-1185">Reference proteome</keyword>
<sequence length="157" mass="17012">MNEPGYHRFIGDRGIGSIADAEAFIQDRMLSTFRQNGFGMWLMNLKPEGTPVGICGLNKRNGLLAPDLGYALVSSFEGQGFAREAVGAIVDHGFSTLGLPRILAVTLPDNSKSVRLLTSAGFSFRKIIRKSPDGQPVALYDVSLKRINRLLSENTAG</sequence>
<feature type="domain" description="N-acetyltransferase" evidence="1">
    <location>
        <begin position="1"/>
        <end position="146"/>
    </location>
</feature>
<dbReference type="Pfam" id="PF13302">
    <property type="entry name" value="Acetyltransf_3"/>
    <property type="match status" value="1"/>
</dbReference>
<name>A0A916TD12_9HYPH</name>
<dbReference type="Proteomes" id="UP000605148">
    <property type="component" value="Unassembled WGS sequence"/>
</dbReference>
<evidence type="ECO:0000313" key="3">
    <source>
        <dbReference type="Proteomes" id="UP000605148"/>
    </source>
</evidence>
<dbReference type="SUPFAM" id="SSF55729">
    <property type="entry name" value="Acyl-CoA N-acyltransferases (Nat)"/>
    <property type="match status" value="1"/>
</dbReference>
<dbReference type="InterPro" id="IPR000182">
    <property type="entry name" value="GNAT_dom"/>
</dbReference>